<gene>
    <name evidence="1" type="ORF">GCM10007968_25770</name>
</gene>
<dbReference type="AlphaFoldDB" id="A0A917W3Q3"/>
<name>A0A917W3Q3_9BACL</name>
<dbReference type="InterPro" id="IPR012545">
    <property type="entry name" value="DUF1697"/>
</dbReference>
<comment type="caution">
    <text evidence="1">The sequence shown here is derived from an EMBL/GenBank/DDBJ whole genome shotgun (WGS) entry which is preliminary data.</text>
</comment>
<evidence type="ECO:0000313" key="2">
    <source>
        <dbReference type="Proteomes" id="UP000654670"/>
    </source>
</evidence>
<dbReference type="PANTHER" id="PTHR36439">
    <property type="entry name" value="BLL4334 PROTEIN"/>
    <property type="match status" value="1"/>
</dbReference>
<evidence type="ECO:0000313" key="1">
    <source>
        <dbReference type="EMBL" id="GGL60605.1"/>
    </source>
</evidence>
<dbReference type="PANTHER" id="PTHR36439:SF1">
    <property type="entry name" value="DUF1697 DOMAIN-CONTAINING PROTEIN"/>
    <property type="match status" value="1"/>
</dbReference>
<reference evidence="1" key="2">
    <citation type="submission" date="2020-09" db="EMBL/GenBank/DDBJ databases">
        <authorList>
            <person name="Sun Q."/>
            <person name="Ohkuma M."/>
        </authorList>
    </citation>
    <scope>NUCLEOTIDE SEQUENCE</scope>
    <source>
        <strain evidence="1">JCM 15325</strain>
    </source>
</reference>
<dbReference type="RefSeq" id="WP_188804006.1">
    <property type="nucleotide sequence ID" value="NZ_BMOK01000013.1"/>
</dbReference>
<keyword evidence="2" id="KW-1185">Reference proteome</keyword>
<proteinExistence type="predicted"/>
<dbReference type="Proteomes" id="UP000654670">
    <property type="component" value="Unassembled WGS sequence"/>
</dbReference>
<dbReference type="SUPFAM" id="SSF160379">
    <property type="entry name" value="SP0830-like"/>
    <property type="match status" value="1"/>
</dbReference>
<protein>
    <recommendedName>
        <fullName evidence="3">DUF1697 domain-containing protein</fullName>
    </recommendedName>
</protein>
<dbReference type="EMBL" id="BMOK01000013">
    <property type="protein sequence ID" value="GGL60605.1"/>
    <property type="molecule type" value="Genomic_DNA"/>
</dbReference>
<evidence type="ECO:0008006" key="3">
    <source>
        <dbReference type="Google" id="ProtNLM"/>
    </source>
</evidence>
<dbReference type="Pfam" id="PF08002">
    <property type="entry name" value="DUF1697"/>
    <property type="match status" value="1"/>
</dbReference>
<dbReference type="PIRSF" id="PIRSF008502">
    <property type="entry name" value="UCP008502"/>
    <property type="match status" value="1"/>
</dbReference>
<organism evidence="1 2">
    <name type="scientific">Sporolactobacillus putidus</name>
    <dbReference type="NCBI Taxonomy" id="492735"/>
    <lineage>
        <taxon>Bacteria</taxon>
        <taxon>Bacillati</taxon>
        <taxon>Bacillota</taxon>
        <taxon>Bacilli</taxon>
        <taxon>Bacillales</taxon>
        <taxon>Sporolactobacillaceae</taxon>
        <taxon>Sporolactobacillus</taxon>
    </lineage>
</organism>
<dbReference type="Gene3D" id="3.30.70.1280">
    <property type="entry name" value="SP0830-like domains"/>
    <property type="match status" value="1"/>
</dbReference>
<sequence length="189" mass="21825">MTVYLALLRGINVGGKNKIKMADLRHVLESIGLNRVETYIQSGNVLFESDDEEDTLRKKIENEIETIFGFPVVVVLRTAAELERVIRVCPFSEEEIKEAEWANSEGESLYVALLTHPPLKQKMDDLNRFKSGEDDCRIVNRDIYLLLRHSIRHSKLANHLQKLDVPATIRNWKTMNRLHTLAKSRTDKE</sequence>
<reference evidence="1" key="1">
    <citation type="journal article" date="2014" name="Int. J. Syst. Evol. Microbiol.">
        <title>Complete genome sequence of Corynebacterium casei LMG S-19264T (=DSM 44701T), isolated from a smear-ripened cheese.</title>
        <authorList>
            <consortium name="US DOE Joint Genome Institute (JGI-PGF)"/>
            <person name="Walter F."/>
            <person name="Albersmeier A."/>
            <person name="Kalinowski J."/>
            <person name="Ruckert C."/>
        </authorList>
    </citation>
    <scope>NUCLEOTIDE SEQUENCE</scope>
    <source>
        <strain evidence="1">JCM 15325</strain>
    </source>
</reference>
<accession>A0A917W3Q3</accession>